<feature type="region of interest" description="Disordered" evidence="1">
    <location>
        <begin position="1"/>
        <end position="38"/>
    </location>
</feature>
<dbReference type="Proteomes" id="UP000467840">
    <property type="component" value="Chromosome 10"/>
</dbReference>
<proteinExistence type="predicted"/>
<dbReference type="AlphaFoldDB" id="A0A6A6N2K1"/>
<reference evidence="2 3" key="1">
    <citation type="journal article" date="2020" name="Mol. Plant">
        <title>The Chromosome-Based Rubber Tree Genome Provides New Insights into Spurge Genome Evolution and Rubber Biosynthesis.</title>
        <authorList>
            <person name="Liu J."/>
            <person name="Shi C."/>
            <person name="Shi C.C."/>
            <person name="Li W."/>
            <person name="Zhang Q.J."/>
            <person name="Zhang Y."/>
            <person name="Li K."/>
            <person name="Lu H.F."/>
            <person name="Shi C."/>
            <person name="Zhu S.T."/>
            <person name="Xiao Z.Y."/>
            <person name="Nan H."/>
            <person name="Yue Y."/>
            <person name="Zhu X.G."/>
            <person name="Wu Y."/>
            <person name="Hong X.N."/>
            <person name="Fan G.Y."/>
            <person name="Tong Y."/>
            <person name="Zhang D."/>
            <person name="Mao C.L."/>
            <person name="Liu Y.L."/>
            <person name="Hao S.J."/>
            <person name="Liu W.Q."/>
            <person name="Lv M.Q."/>
            <person name="Zhang H.B."/>
            <person name="Liu Y."/>
            <person name="Hu-Tang G.R."/>
            <person name="Wang J.P."/>
            <person name="Wang J.H."/>
            <person name="Sun Y.H."/>
            <person name="Ni S.B."/>
            <person name="Chen W.B."/>
            <person name="Zhang X.C."/>
            <person name="Jiao Y.N."/>
            <person name="Eichler E.E."/>
            <person name="Li G.H."/>
            <person name="Liu X."/>
            <person name="Gao L.Z."/>
        </authorList>
    </citation>
    <scope>NUCLEOTIDE SEQUENCE [LARGE SCALE GENOMIC DNA]</scope>
    <source>
        <strain evidence="3">cv. GT1</strain>
        <tissue evidence="2">Leaf</tissue>
    </source>
</reference>
<evidence type="ECO:0000313" key="2">
    <source>
        <dbReference type="EMBL" id="KAF2318349.1"/>
    </source>
</evidence>
<accession>A0A6A6N2K1</accession>
<sequence length="118" mass="13745">MPCRISSFRGRGWGRQDTMSQPMQSLRDEQDEDQSIGYEPLQLPVDTQVSPTPLQLGGLFGKFQGHYMWDETKEQNVRLAWDKLGKDRFRDILNRARNEMLVKHKKSDIAYLHNPAPN</sequence>
<keyword evidence="3" id="KW-1185">Reference proteome</keyword>
<protein>
    <submittedName>
        <fullName evidence="2">Uncharacterized protein</fullName>
    </submittedName>
</protein>
<evidence type="ECO:0000313" key="3">
    <source>
        <dbReference type="Proteomes" id="UP000467840"/>
    </source>
</evidence>
<name>A0A6A6N2K1_HEVBR</name>
<dbReference type="EMBL" id="JAAGAX010000003">
    <property type="protein sequence ID" value="KAF2318349.1"/>
    <property type="molecule type" value="Genomic_DNA"/>
</dbReference>
<organism evidence="2 3">
    <name type="scientific">Hevea brasiliensis</name>
    <name type="common">Para rubber tree</name>
    <name type="synonym">Siphonia brasiliensis</name>
    <dbReference type="NCBI Taxonomy" id="3981"/>
    <lineage>
        <taxon>Eukaryota</taxon>
        <taxon>Viridiplantae</taxon>
        <taxon>Streptophyta</taxon>
        <taxon>Embryophyta</taxon>
        <taxon>Tracheophyta</taxon>
        <taxon>Spermatophyta</taxon>
        <taxon>Magnoliopsida</taxon>
        <taxon>eudicotyledons</taxon>
        <taxon>Gunneridae</taxon>
        <taxon>Pentapetalae</taxon>
        <taxon>rosids</taxon>
        <taxon>fabids</taxon>
        <taxon>Malpighiales</taxon>
        <taxon>Euphorbiaceae</taxon>
        <taxon>Crotonoideae</taxon>
        <taxon>Micrandreae</taxon>
        <taxon>Hevea</taxon>
    </lineage>
</organism>
<evidence type="ECO:0000256" key="1">
    <source>
        <dbReference type="SAM" id="MobiDB-lite"/>
    </source>
</evidence>
<gene>
    <name evidence="2" type="ORF">GH714_005659</name>
</gene>
<comment type="caution">
    <text evidence="2">The sequence shown here is derived from an EMBL/GenBank/DDBJ whole genome shotgun (WGS) entry which is preliminary data.</text>
</comment>